<sequence length="336" mass="39054">MLVFQRPSSKRMAFCVGGFIVKVSRSISVKQVSEAFGINENIDEFVDNSSWFYPIEKKNGDIRYIFIANNQLKAIQSWILENILEDVKISDAANAYVSKKSIFTNAQCHVGYKGMIKLDIMNFFDAINRDDISKIFENLGFSKDVAMLFGKLCSNKNILNQGFSTSPMLSNIFFYKYDKLIEKILNEKYGKNTFVYTRYSDDITISTSKTFTFDDLMKLSSEIENLLLPKFKINKMKKKIILGKYPAKVTGINVFKEYMSVSKKIRRRIKREIHYCEKFGVSGHLKYVGEYNRQNFFGYLRGTAHFIGNTDKKLALKLLERIDMLEFRDRVTQKKL</sequence>
<keyword evidence="7" id="KW-0051">Antiviral defense</keyword>
<keyword evidence="3" id="KW-0548">Nucleotidyltransferase</keyword>
<evidence type="ECO:0000256" key="2">
    <source>
        <dbReference type="ARBA" id="ARBA00022679"/>
    </source>
</evidence>
<dbReference type="InterPro" id="IPR043502">
    <property type="entry name" value="DNA/RNA_pol_sf"/>
</dbReference>
<comment type="similarity">
    <text evidence="8">Belongs to the bacterial reverse transcriptase family.</text>
</comment>
<evidence type="ECO:0000259" key="10">
    <source>
        <dbReference type="PROSITE" id="PS50878"/>
    </source>
</evidence>
<dbReference type="EC" id="2.7.7.49" evidence="1"/>
<dbReference type="KEGG" id="lmur:CPS94_10515"/>
<evidence type="ECO:0000256" key="3">
    <source>
        <dbReference type="ARBA" id="ARBA00022695"/>
    </source>
</evidence>
<keyword evidence="2" id="KW-0808">Transferase</keyword>
<evidence type="ECO:0000256" key="5">
    <source>
        <dbReference type="ARBA" id="ARBA00022842"/>
    </source>
</evidence>
<dbReference type="PROSITE" id="PS50878">
    <property type="entry name" value="RT_POL"/>
    <property type="match status" value="1"/>
</dbReference>
<dbReference type="PANTHER" id="PTHR34047:SF7">
    <property type="entry name" value="RNA-DIRECTED DNA POLYMERASE"/>
    <property type="match status" value="1"/>
</dbReference>
<gene>
    <name evidence="11" type="ORF">CPS94_10515</name>
</gene>
<keyword evidence="5" id="KW-0460">Magnesium</keyword>
<dbReference type="AlphaFoldDB" id="A0AAD0PC47"/>
<dbReference type="PRINTS" id="PR00866">
    <property type="entry name" value="RNADNAPOLMS"/>
</dbReference>
<proteinExistence type="inferred from homology"/>
<dbReference type="PANTHER" id="PTHR34047">
    <property type="entry name" value="NUCLEAR INTRON MATURASE 1, MITOCHONDRIAL-RELATED"/>
    <property type="match status" value="1"/>
</dbReference>
<dbReference type="Pfam" id="PF00078">
    <property type="entry name" value="RVT_1"/>
    <property type="match status" value="1"/>
</dbReference>
<evidence type="ECO:0000256" key="1">
    <source>
        <dbReference type="ARBA" id="ARBA00012493"/>
    </source>
</evidence>
<dbReference type="InterPro" id="IPR000123">
    <property type="entry name" value="Reverse_transcriptase_msDNA"/>
</dbReference>
<dbReference type="CDD" id="cd03487">
    <property type="entry name" value="RT_Bac_retron_II"/>
    <property type="match status" value="1"/>
</dbReference>
<name>A0AAD0PC47_9LACO</name>
<dbReference type="SUPFAM" id="SSF56672">
    <property type="entry name" value="DNA/RNA polymerases"/>
    <property type="match status" value="1"/>
</dbReference>
<comment type="catalytic activity">
    <reaction evidence="9">
        <text>DNA(n) + a 2'-deoxyribonucleoside 5'-triphosphate = DNA(n+1) + diphosphate</text>
        <dbReference type="Rhea" id="RHEA:22508"/>
        <dbReference type="Rhea" id="RHEA-COMP:17339"/>
        <dbReference type="Rhea" id="RHEA-COMP:17340"/>
        <dbReference type="ChEBI" id="CHEBI:33019"/>
        <dbReference type="ChEBI" id="CHEBI:61560"/>
        <dbReference type="ChEBI" id="CHEBI:173112"/>
        <dbReference type="EC" id="2.7.7.49"/>
    </reaction>
</comment>
<dbReference type="GO" id="GO:0003723">
    <property type="term" value="F:RNA binding"/>
    <property type="evidence" value="ECO:0007669"/>
    <property type="project" value="InterPro"/>
</dbReference>
<dbReference type="InterPro" id="IPR051083">
    <property type="entry name" value="GrpII_Intron_Splice-Mob/Def"/>
</dbReference>
<protein>
    <recommendedName>
        <fullName evidence="1">RNA-directed DNA polymerase</fullName>
        <ecNumber evidence="1">2.7.7.49</ecNumber>
    </recommendedName>
</protein>
<organism evidence="11 12">
    <name type="scientific">Ligilactobacillus murinus</name>
    <dbReference type="NCBI Taxonomy" id="1622"/>
    <lineage>
        <taxon>Bacteria</taxon>
        <taxon>Bacillati</taxon>
        <taxon>Bacillota</taxon>
        <taxon>Bacilli</taxon>
        <taxon>Lactobacillales</taxon>
        <taxon>Lactobacillaceae</taxon>
        <taxon>Ligilactobacillus</taxon>
    </lineage>
</organism>
<evidence type="ECO:0000256" key="9">
    <source>
        <dbReference type="ARBA" id="ARBA00048173"/>
    </source>
</evidence>
<dbReference type="EMBL" id="CP023565">
    <property type="protein sequence ID" value="AWZ39320.1"/>
    <property type="molecule type" value="Genomic_DNA"/>
</dbReference>
<keyword evidence="6" id="KW-0695">RNA-directed DNA polymerase</keyword>
<keyword evidence="4" id="KW-0479">Metal-binding</keyword>
<feature type="domain" description="Reverse transcriptase" evidence="10">
    <location>
        <begin position="36"/>
        <end position="254"/>
    </location>
</feature>
<evidence type="ECO:0000256" key="6">
    <source>
        <dbReference type="ARBA" id="ARBA00022918"/>
    </source>
</evidence>
<evidence type="ECO:0000313" key="12">
    <source>
        <dbReference type="Proteomes" id="UP000250153"/>
    </source>
</evidence>
<evidence type="ECO:0000256" key="8">
    <source>
        <dbReference type="ARBA" id="ARBA00034120"/>
    </source>
</evidence>
<reference evidence="11 12" key="1">
    <citation type="submission" date="2017-09" db="EMBL/GenBank/DDBJ databases">
        <title>Predominant Lactobacillus spp. isolated from feces of mice subjected to short-term calorie restriction.</title>
        <authorList>
            <person name="Zhang C."/>
            <person name="Zhao L."/>
            <person name="Pan F."/>
        </authorList>
    </citation>
    <scope>NUCLEOTIDE SEQUENCE [LARGE SCALE GENOMIC DNA]</scope>
    <source>
        <strain evidence="11 12">CR147</strain>
    </source>
</reference>
<dbReference type="GO" id="GO:0046872">
    <property type="term" value="F:metal ion binding"/>
    <property type="evidence" value="ECO:0007669"/>
    <property type="project" value="UniProtKB-KW"/>
</dbReference>
<dbReference type="GO" id="GO:0051607">
    <property type="term" value="P:defense response to virus"/>
    <property type="evidence" value="ECO:0007669"/>
    <property type="project" value="UniProtKB-KW"/>
</dbReference>
<dbReference type="GO" id="GO:0003964">
    <property type="term" value="F:RNA-directed DNA polymerase activity"/>
    <property type="evidence" value="ECO:0007669"/>
    <property type="project" value="UniProtKB-KW"/>
</dbReference>
<evidence type="ECO:0000313" key="11">
    <source>
        <dbReference type="EMBL" id="AWZ39320.1"/>
    </source>
</evidence>
<dbReference type="Proteomes" id="UP000250153">
    <property type="component" value="Chromosome"/>
</dbReference>
<accession>A0AAD0PC47</accession>
<evidence type="ECO:0000256" key="4">
    <source>
        <dbReference type="ARBA" id="ARBA00022723"/>
    </source>
</evidence>
<dbReference type="InterPro" id="IPR000477">
    <property type="entry name" value="RT_dom"/>
</dbReference>
<evidence type="ECO:0000256" key="7">
    <source>
        <dbReference type="ARBA" id="ARBA00023118"/>
    </source>
</evidence>